<dbReference type="AlphaFoldDB" id="A0A160N278"/>
<keyword evidence="1" id="KW-1133">Transmembrane helix</keyword>
<accession>A0A160N278</accession>
<dbReference type="RefSeq" id="WP_063672718.1">
    <property type="nucleotide sequence ID" value="NZ_CP014841.1"/>
</dbReference>
<dbReference type="OrthoDB" id="121772at2"/>
<feature type="transmembrane region" description="Helical" evidence="1">
    <location>
        <begin position="141"/>
        <end position="161"/>
    </location>
</feature>
<proteinExistence type="predicted"/>
<evidence type="ECO:0000256" key="1">
    <source>
        <dbReference type="SAM" id="Phobius"/>
    </source>
</evidence>
<dbReference type="PATRIC" id="fig|445710.3.peg.2207"/>
<sequence length="168" mass="18807">MSRLTSPRNPDDDTPESKHRFGLRLIATYKIVQALALVLAGAGAFQLHRQRAIDELLDWLEHLSMGDTGGLRQHLIDAITQLGPGRFVAIGVIALAYAALFMTEGIGLWLRKHWAEWFTVIATGSLIPVELYELFREASWIKLGVLVGNVVIVVYLARIAMQPHRRRA</sequence>
<keyword evidence="3" id="KW-1185">Reference proteome</keyword>
<feature type="transmembrane region" description="Helical" evidence="1">
    <location>
        <begin position="21"/>
        <end position="45"/>
    </location>
</feature>
<organism evidence="2 3">
    <name type="scientific">Dyella thiooxydans</name>
    <dbReference type="NCBI Taxonomy" id="445710"/>
    <lineage>
        <taxon>Bacteria</taxon>
        <taxon>Pseudomonadati</taxon>
        <taxon>Pseudomonadota</taxon>
        <taxon>Gammaproteobacteria</taxon>
        <taxon>Lysobacterales</taxon>
        <taxon>Rhodanobacteraceae</taxon>
        <taxon>Dyella</taxon>
    </lineage>
</organism>
<dbReference type="EMBL" id="CP014841">
    <property type="protein sequence ID" value="AND69664.1"/>
    <property type="molecule type" value="Genomic_DNA"/>
</dbReference>
<feature type="transmembrane region" description="Helical" evidence="1">
    <location>
        <begin position="117"/>
        <end position="135"/>
    </location>
</feature>
<name>A0A160N278_9GAMM</name>
<dbReference type="STRING" id="445710.ATSB10_22100"/>
<protein>
    <recommendedName>
        <fullName evidence="4">DUF2127 domain-containing protein</fullName>
    </recommendedName>
</protein>
<keyword evidence="1" id="KW-0812">Transmembrane</keyword>
<keyword evidence="1" id="KW-0472">Membrane</keyword>
<evidence type="ECO:0008006" key="4">
    <source>
        <dbReference type="Google" id="ProtNLM"/>
    </source>
</evidence>
<reference evidence="2 3" key="1">
    <citation type="submission" date="2016-02" db="EMBL/GenBank/DDBJ databases">
        <title>Complete genome sequencing and analysis of ATSB10, Dyella thiooxydans isolated from rhizosphere soil of sunflower (Helianthus annuus L.).</title>
        <authorList>
            <person name="Lee Y."/>
            <person name="Hwangbo K."/>
            <person name="Chung H."/>
            <person name="Yoo J."/>
            <person name="Kim K.Y."/>
            <person name="Sa T.M."/>
            <person name="Um Y."/>
            <person name="Madhaiyan M."/>
        </authorList>
    </citation>
    <scope>NUCLEOTIDE SEQUENCE [LARGE SCALE GENOMIC DNA]</scope>
    <source>
        <strain evidence="2 3">ATSB10</strain>
    </source>
</reference>
<evidence type="ECO:0000313" key="3">
    <source>
        <dbReference type="Proteomes" id="UP000077255"/>
    </source>
</evidence>
<dbReference type="KEGG" id="dtx:ATSB10_22100"/>
<gene>
    <name evidence="2" type="ORF">ATSB10_22100</name>
</gene>
<feature type="transmembrane region" description="Helical" evidence="1">
    <location>
        <begin position="87"/>
        <end position="110"/>
    </location>
</feature>
<dbReference type="InterPro" id="IPR021125">
    <property type="entry name" value="DUF2127"/>
</dbReference>
<dbReference type="Pfam" id="PF09900">
    <property type="entry name" value="DUF2127"/>
    <property type="match status" value="1"/>
</dbReference>
<evidence type="ECO:0000313" key="2">
    <source>
        <dbReference type="EMBL" id="AND69664.1"/>
    </source>
</evidence>
<dbReference type="Proteomes" id="UP000077255">
    <property type="component" value="Chromosome"/>
</dbReference>